<dbReference type="Gene3D" id="2.40.70.10">
    <property type="entry name" value="Acid Proteases"/>
    <property type="match status" value="2"/>
</dbReference>
<name>A0A4R6IQR7_9SPHI</name>
<dbReference type="Proteomes" id="UP000295499">
    <property type="component" value="Unassembled WGS sequence"/>
</dbReference>
<keyword evidence="1" id="KW-0732">Signal</keyword>
<sequence length="421" mass="46003">MKTKTNILYSCLIAVFAFYNTAHAQESKYEALTKNLVAAMNSLDSKAIIALIDDSCKISTFPRGINDRLIPLIFNQKFSAISDYTILKQVKETTGTRVFIAAKYGNGRDGKPDFLFADNGKAIELNIVKSVPVAPKVNPGTQQLTGIIPDSINVPFEIFDKLIFLTVEINGKKGRLQFDSGAAVTILQGDILSQANLKPVAAGPTVTGINGASQLGQVMLDSLTLGKMKIRGFDVNTLAGAKRSDSWGLLGYDFLNAFEVKIDYKQKIMTLIHVDSAGNYLNPAIKRVKPISSAAIVMQRHIPIINLSILGRDYPMGLDYGANSNLFFSEHYAQLKSALKDESEVEMFGLGDKTVMVKSAALTGAKIGKLKFDPMLAVFTENNMANANTPDQLRINGILGYPFLSQYVISINFKKGLVSFY</sequence>
<gene>
    <name evidence="2" type="ORF">CLV32_0826</name>
</gene>
<dbReference type="OrthoDB" id="5166556at2"/>
<keyword evidence="2" id="KW-0645">Protease</keyword>
<dbReference type="GO" id="GO:0006508">
    <property type="term" value="P:proteolysis"/>
    <property type="evidence" value="ECO:0007669"/>
    <property type="project" value="UniProtKB-KW"/>
</dbReference>
<evidence type="ECO:0000313" key="3">
    <source>
        <dbReference type="Proteomes" id="UP000295499"/>
    </source>
</evidence>
<accession>A0A4R6IQR7</accession>
<dbReference type="GO" id="GO:0008233">
    <property type="term" value="F:peptidase activity"/>
    <property type="evidence" value="ECO:0007669"/>
    <property type="project" value="UniProtKB-KW"/>
</dbReference>
<dbReference type="Pfam" id="PF13975">
    <property type="entry name" value="gag-asp_proteas"/>
    <property type="match status" value="1"/>
</dbReference>
<comment type="caution">
    <text evidence="2">The sequence shown here is derived from an EMBL/GenBank/DDBJ whole genome shotgun (WGS) entry which is preliminary data.</text>
</comment>
<feature type="chain" id="PRO_5020335040" evidence="1">
    <location>
        <begin position="25"/>
        <end position="421"/>
    </location>
</feature>
<reference evidence="2 3" key="1">
    <citation type="submission" date="2019-03" db="EMBL/GenBank/DDBJ databases">
        <title>Genomic Encyclopedia of Archaeal and Bacterial Type Strains, Phase II (KMG-II): from individual species to whole genera.</title>
        <authorList>
            <person name="Goeker M."/>
        </authorList>
    </citation>
    <scope>NUCLEOTIDE SEQUENCE [LARGE SCALE GENOMIC DNA]</scope>
    <source>
        <strain evidence="2 3">DSM 19034</strain>
    </source>
</reference>
<dbReference type="InterPro" id="IPR021109">
    <property type="entry name" value="Peptidase_aspartic_dom_sf"/>
</dbReference>
<dbReference type="RefSeq" id="WP_133552610.1">
    <property type="nucleotide sequence ID" value="NZ_SNWM01000001.1"/>
</dbReference>
<organism evidence="2 3">
    <name type="scientific">Pedobacter duraquae</name>
    <dbReference type="NCBI Taxonomy" id="425511"/>
    <lineage>
        <taxon>Bacteria</taxon>
        <taxon>Pseudomonadati</taxon>
        <taxon>Bacteroidota</taxon>
        <taxon>Sphingobacteriia</taxon>
        <taxon>Sphingobacteriales</taxon>
        <taxon>Sphingobacteriaceae</taxon>
        <taxon>Pedobacter</taxon>
    </lineage>
</organism>
<evidence type="ECO:0000256" key="1">
    <source>
        <dbReference type="SAM" id="SignalP"/>
    </source>
</evidence>
<keyword evidence="3" id="KW-1185">Reference proteome</keyword>
<dbReference type="AlphaFoldDB" id="A0A4R6IQR7"/>
<proteinExistence type="predicted"/>
<dbReference type="SUPFAM" id="SSF50630">
    <property type="entry name" value="Acid proteases"/>
    <property type="match status" value="1"/>
</dbReference>
<dbReference type="InterPro" id="IPR034122">
    <property type="entry name" value="Retropepsin-like_bacterial"/>
</dbReference>
<dbReference type="CDD" id="cd05483">
    <property type="entry name" value="retropepsin_like_bacteria"/>
    <property type="match status" value="1"/>
</dbReference>
<feature type="signal peptide" evidence="1">
    <location>
        <begin position="1"/>
        <end position="24"/>
    </location>
</feature>
<evidence type="ECO:0000313" key="2">
    <source>
        <dbReference type="EMBL" id="TDO24537.1"/>
    </source>
</evidence>
<keyword evidence="2" id="KW-0378">Hydrolase</keyword>
<dbReference type="EMBL" id="SNWM01000001">
    <property type="protein sequence ID" value="TDO24537.1"/>
    <property type="molecule type" value="Genomic_DNA"/>
</dbReference>
<protein>
    <submittedName>
        <fullName evidence="2">Aspartyl protease</fullName>
    </submittedName>
</protein>